<evidence type="ECO:0000313" key="2">
    <source>
        <dbReference type="EMBL" id="MCH7410552.1"/>
    </source>
</evidence>
<dbReference type="EMBL" id="JAKZGP010000040">
    <property type="protein sequence ID" value="MCH7410552.1"/>
    <property type="molecule type" value="Genomic_DNA"/>
</dbReference>
<dbReference type="InterPro" id="IPR029058">
    <property type="entry name" value="AB_hydrolase_fold"/>
</dbReference>
<keyword evidence="1" id="KW-0732">Signal</keyword>
<dbReference type="InterPro" id="IPR050583">
    <property type="entry name" value="Mycobacterial_A85_antigen"/>
</dbReference>
<dbReference type="InterPro" id="IPR000801">
    <property type="entry name" value="Esterase-like"/>
</dbReference>
<dbReference type="SUPFAM" id="SSF53474">
    <property type="entry name" value="alpha/beta-Hydrolases"/>
    <property type="match status" value="1"/>
</dbReference>
<evidence type="ECO:0000256" key="1">
    <source>
        <dbReference type="SAM" id="SignalP"/>
    </source>
</evidence>
<dbReference type="RefSeq" id="WP_241348915.1">
    <property type="nucleotide sequence ID" value="NZ_JAKZGP010000040.1"/>
</dbReference>
<dbReference type="Pfam" id="PF00756">
    <property type="entry name" value="Esterase"/>
    <property type="match status" value="1"/>
</dbReference>
<dbReference type="PANTHER" id="PTHR48098">
    <property type="entry name" value="ENTEROCHELIN ESTERASE-RELATED"/>
    <property type="match status" value="1"/>
</dbReference>
<comment type="caution">
    <text evidence="2">The sequence shown here is derived from an EMBL/GenBank/DDBJ whole genome shotgun (WGS) entry which is preliminary data.</text>
</comment>
<organism evidence="2 3">
    <name type="scientific">Belliella filtrata</name>
    <dbReference type="NCBI Taxonomy" id="2923435"/>
    <lineage>
        <taxon>Bacteria</taxon>
        <taxon>Pseudomonadati</taxon>
        <taxon>Bacteroidota</taxon>
        <taxon>Cytophagia</taxon>
        <taxon>Cytophagales</taxon>
        <taxon>Cyclobacteriaceae</taxon>
        <taxon>Belliella</taxon>
    </lineage>
</organism>
<evidence type="ECO:0000313" key="3">
    <source>
        <dbReference type="Proteomes" id="UP001165489"/>
    </source>
</evidence>
<feature type="signal peptide" evidence="1">
    <location>
        <begin position="1"/>
        <end position="21"/>
    </location>
</feature>
<proteinExistence type="predicted"/>
<keyword evidence="2" id="KW-0378">Hydrolase</keyword>
<protein>
    <submittedName>
        <fullName evidence="2">Alpha/beta hydrolase-fold protein</fullName>
    </submittedName>
</protein>
<reference evidence="2" key="1">
    <citation type="submission" date="2022-03" db="EMBL/GenBank/DDBJ databases">
        <title>De novo assembled genomes of Belliella spp. (Cyclobacteriaceae) strains.</title>
        <authorList>
            <person name="Szabo A."/>
            <person name="Korponai K."/>
            <person name="Felfoldi T."/>
        </authorList>
    </citation>
    <scope>NUCLEOTIDE SEQUENCE</scope>
    <source>
        <strain evidence="2">DSM 111904</strain>
    </source>
</reference>
<name>A0ABS9V2A4_9BACT</name>
<feature type="chain" id="PRO_5046190930" evidence="1">
    <location>
        <begin position="22"/>
        <end position="278"/>
    </location>
</feature>
<accession>A0ABS9V2A4</accession>
<dbReference type="PANTHER" id="PTHR48098:SF1">
    <property type="entry name" value="DIACYLGLYCEROL ACYLTRANSFERASE_MYCOLYLTRANSFERASE AG85A"/>
    <property type="match status" value="1"/>
</dbReference>
<dbReference type="GO" id="GO:0016787">
    <property type="term" value="F:hydrolase activity"/>
    <property type="evidence" value="ECO:0007669"/>
    <property type="project" value="UniProtKB-KW"/>
</dbReference>
<dbReference type="Proteomes" id="UP001165489">
    <property type="component" value="Unassembled WGS sequence"/>
</dbReference>
<sequence>MKALKTTALMLSLALTNFAFGQSDQLIAPEGFDKPDTSKPQGEVKEFKYPSKTVGVDRQANIYLPPNFDANEAYPVLYLLHGIGGDEREWLDQGNPNVILDNLYASNKAKPMIIVIPNGRAMKNDRAEGDIFGAEPVKAFATFEEDLIKDLIPYIEKEYKVKPGVENRAVAGLSMGGGQSMNFGLGNPEHFAWVGAFSPAPNTKRGEALLPKPEVTKSNLKLLFLSCGDKDNLMNVSNGAHEFLNSKGITHTYRVIPDHHHNFEYWKNELYFFAQEIF</sequence>
<gene>
    <name evidence="2" type="ORF">MM239_14185</name>
</gene>
<keyword evidence="3" id="KW-1185">Reference proteome</keyword>
<dbReference type="Gene3D" id="3.40.50.1820">
    <property type="entry name" value="alpha/beta hydrolase"/>
    <property type="match status" value="1"/>
</dbReference>